<evidence type="ECO:0000313" key="3">
    <source>
        <dbReference type="Proteomes" id="UP000009328"/>
    </source>
</evidence>
<dbReference type="PROSITE" id="PS51207">
    <property type="entry name" value="PXA"/>
    <property type="match status" value="1"/>
</dbReference>
<dbReference type="STRING" id="1206466.K0KUC4"/>
<dbReference type="Pfam" id="PF02194">
    <property type="entry name" value="PXA"/>
    <property type="match status" value="1"/>
</dbReference>
<keyword evidence="3" id="KW-1185">Reference proteome</keyword>
<dbReference type="eggNOG" id="ENOG502RYUQ">
    <property type="taxonomic scope" value="Eukaryota"/>
</dbReference>
<dbReference type="PANTHER" id="PTHR22775">
    <property type="entry name" value="SORTING NEXIN"/>
    <property type="match status" value="1"/>
</dbReference>
<protein>
    <recommendedName>
        <fullName evidence="1">PXA domain-containing protein</fullName>
    </recommendedName>
</protein>
<dbReference type="InterPro" id="IPR003114">
    <property type="entry name" value="Phox_assoc"/>
</dbReference>
<sequence length="453" mass="52603">MLRNEKKIPIRQRKLKTLSSSYGSNKPKISNNQIESHKEILKDSDKYLNKLLKKLYFPKSLSNDYTKHLPNLTKSSSKLDIQLYCFLGLLIKNFINKWYYKLSDSPDFINELIQLISKITKDLEKRLQDVNFGEMILDDFFIILNNHLSLYKYIQKNQDSMFLPIEPGDFHHGFDILDTHPGLNPQDPDSESNYLRILSKNILRHLLPPEEQKSELVMEFMKSLISDLILRIILEKLTKPYQIMEIISIICDLILKKEEQNPPRDDKSSIMESLTNSLKTFINLISAPSNPQTKSSLDISNLGIWKFLSNLFEIPGKSPILYSLVSSASIITSTTMINSSINNLISNITPKIINEDTICMILQKFRNILFPQDDEMGPSRKEPNEEEFQLIKRGTKMKIIQVLQKKGVWNLLNVDDDEIDEFLKGLEDEHINKHLILRILDMIIVKLIPELQE</sequence>
<dbReference type="FunCoup" id="K0KUC4">
    <property type="interactions" value="33"/>
</dbReference>
<dbReference type="InParanoid" id="K0KUC4"/>
<reference evidence="2 3" key="1">
    <citation type="journal article" date="2012" name="Eukaryot. Cell">
        <title>Draft genome sequence of Wickerhamomyces ciferrii NRRL Y-1031 F-60-10.</title>
        <authorList>
            <person name="Schneider J."/>
            <person name="Andrea H."/>
            <person name="Blom J."/>
            <person name="Jaenicke S."/>
            <person name="Ruckert C."/>
            <person name="Schorsch C."/>
            <person name="Szczepanowski R."/>
            <person name="Farwick M."/>
            <person name="Goesmann A."/>
            <person name="Puhler A."/>
            <person name="Schaffer S."/>
            <person name="Tauch A."/>
            <person name="Kohler T."/>
            <person name="Brinkrolf K."/>
        </authorList>
    </citation>
    <scope>NUCLEOTIDE SEQUENCE [LARGE SCALE GENOMIC DNA]</scope>
    <source>
        <strain evidence="3">ATCC 14091 / BCRC 22168 / CBS 111 / JCM 3599 / NBRC 0793 / NRRL Y-1031 F-60-10</strain>
    </source>
</reference>
<dbReference type="HOGENOM" id="CLU_038967_0_0_1"/>
<name>K0KUC4_WICCF</name>
<feature type="domain" description="PXA" evidence="1">
    <location>
        <begin position="76"/>
        <end position="255"/>
    </location>
</feature>
<gene>
    <name evidence="2" type="ORF">BN7_5195</name>
</gene>
<dbReference type="GO" id="GO:0035091">
    <property type="term" value="F:phosphatidylinositol binding"/>
    <property type="evidence" value="ECO:0007669"/>
    <property type="project" value="TreeGrafter"/>
</dbReference>
<proteinExistence type="predicted"/>
<dbReference type="PANTHER" id="PTHR22775:SF3">
    <property type="entry name" value="SORTING NEXIN-13"/>
    <property type="match status" value="1"/>
</dbReference>
<evidence type="ECO:0000313" key="2">
    <source>
        <dbReference type="EMBL" id="CCH45612.1"/>
    </source>
</evidence>
<accession>K0KUC4</accession>
<organism evidence="2 3">
    <name type="scientific">Wickerhamomyces ciferrii (strain ATCC 14091 / BCRC 22168 / CBS 111 / JCM 3599 / NBRC 0793 / NRRL Y-1031 F-60-10)</name>
    <name type="common">Yeast</name>
    <name type="synonym">Pichia ciferrii</name>
    <dbReference type="NCBI Taxonomy" id="1206466"/>
    <lineage>
        <taxon>Eukaryota</taxon>
        <taxon>Fungi</taxon>
        <taxon>Dikarya</taxon>
        <taxon>Ascomycota</taxon>
        <taxon>Saccharomycotina</taxon>
        <taxon>Saccharomycetes</taxon>
        <taxon>Phaffomycetales</taxon>
        <taxon>Wickerhamomycetaceae</taxon>
        <taxon>Wickerhamomyces</taxon>
    </lineage>
</organism>
<evidence type="ECO:0000259" key="1">
    <source>
        <dbReference type="PROSITE" id="PS51207"/>
    </source>
</evidence>
<dbReference type="EMBL" id="CAIF01000203">
    <property type="protein sequence ID" value="CCH45612.1"/>
    <property type="molecule type" value="Genomic_DNA"/>
</dbReference>
<comment type="caution">
    <text evidence="2">The sequence shown here is derived from an EMBL/GenBank/DDBJ whole genome shotgun (WGS) entry which is preliminary data.</text>
</comment>
<dbReference type="SMART" id="SM00313">
    <property type="entry name" value="PXA"/>
    <property type="match status" value="1"/>
</dbReference>
<dbReference type="Proteomes" id="UP000009328">
    <property type="component" value="Unassembled WGS sequence"/>
</dbReference>
<dbReference type="AlphaFoldDB" id="K0KUC4"/>